<dbReference type="Proteomes" id="UP001152622">
    <property type="component" value="Chromosome 1"/>
</dbReference>
<organism evidence="2 3">
    <name type="scientific">Synaphobranchus kaupii</name>
    <name type="common">Kaup's arrowtooth eel</name>
    <dbReference type="NCBI Taxonomy" id="118154"/>
    <lineage>
        <taxon>Eukaryota</taxon>
        <taxon>Metazoa</taxon>
        <taxon>Chordata</taxon>
        <taxon>Craniata</taxon>
        <taxon>Vertebrata</taxon>
        <taxon>Euteleostomi</taxon>
        <taxon>Actinopterygii</taxon>
        <taxon>Neopterygii</taxon>
        <taxon>Teleostei</taxon>
        <taxon>Anguilliformes</taxon>
        <taxon>Synaphobranchidae</taxon>
        <taxon>Synaphobranchus</taxon>
    </lineage>
</organism>
<gene>
    <name evidence="2" type="ORF">SKAU_G00003960</name>
</gene>
<feature type="region of interest" description="Disordered" evidence="1">
    <location>
        <begin position="19"/>
        <end position="57"/>
    </location>
</feature>
<evidence type="ECO:0000313" key="2">
    <source>
        <dbReference type="EMBL" id="KAJ8379618.1"/>
    </source>
</evidence>
<dbReference type="EMBL" id="JAINUF010000001">
    <property type="protein sequence ID" value="KAJ8379618.1"/>
    <property type="molecule type" value="Genomic_DNA"/>
</dbReference>
<keyword evidence="3" id="KW-1185">Reference proteome</keyword>
<feature type="region of interest" description="Disordered" evidence="1">
    <location>
        <begin position="73"/>
        <end position="110"/>
    </location>
</feature>
<evidence type="ECO:0000256" key="1">
    <source>
        <dbReference type="SAM" id="MobiDB-lite"/>
    </source>
</evidence>
<comment type="caution">
    <text evidence="2">The sequence shown here is derived from an EMBL/GenBank/DDBJ whole genome shotgun (WGS) entry which is preliminary data.</text>
</comment>
<name>A0A9Q1JBH8_SYNKA</name>
<accession>A0A9Q1JBH8</accession>
<dbReference type="AlphaFoldDB" id="A0A9Q1JBH8"/>
<reference evidence="2" key="1">
    <citation type="journal article" date="2023" name="Science">
        <title>Genome structures resolve the early diversification of teleost fishes.</title>
        <authorList>
            <person name="Parey E."/>
            <person name="Louis A."/>
            <person name="Montfort J."/>
            <person name="Bouchez O."/>
            <person name="Roques C."/>
            <person name="Iampietro C."/>
            <person name="Lluch J."/>
            <person name="Castinel A."/>
            <person name="Donnadieu C."/>
            <person name="Desvignes T."/>
            <person name="Floi Bucao C."/>
            <person name="Jouanno E."/>
            <person name="Wen M."/>
            <person name="Mejri S."/>
            <person name="Dirks R."/>
            <person name="Jansen H."/>
            <person name="Henkel C."/>
            <person name="Chen W.J."/>
            <person name="Zahm M."/>
            <person name="Cabau C."/>
            <person name="Klopp C."/>
            <person name="Thompson A.W."/>
            <person name="Robinson-Rechavi M."/>
            <person name="Braasch I."/>
            <person name="Lecointre G."/>
            <person name="Bobe J."/>
            <person name="Postlethwait J.H."/>
            <person name="Berthelot C."/>
            <person name="Roest Crollius H."/>
            <person name="Guiguen Y."/>
        </authorList>
    </citation>
    <scope>NUCLEOTIDE SEQUENCE</scope>
    <source>
        <strain evidence="2">WJC10195</strain>
    </source>
</reference>
<protein>
    <submittedName>
        <fullName evidence="2">Uncharacterized protein</fullName>
    </submittedName>
</protein>
<sequence length="110" mass="12309">MDTLILAHHLSAEGILDASPLASELPSPRGPGGLRELTAIKTGPQNQPYKERQRQGDRAWKIPISARLLSGKYRSPQTQPLFPTRWPVRERNGGPGETREMSYPRLLGRE</sequence>
<evidence type="ECO:0000313" key="3">
    <source>
        <dbReference type="Proteomes" id="UP001152622"/>
    </source>
</evidence>
<proteinExistence type="predicted"/>
<feature type="compositionally biased region" description="Basic and acidic residues" evidence="1">
    <location>
        <begin position="87"/>
        <end position="110"/>
    </location>
</feature>